<feature type="domain" description="Transposase MuDR plant" evidence="1">
    <location>
        <begin position="248"/>
        <end position="288"/>
    </location>
</feature>
<accession>A0A1E5V7N9</accession>
<gene>
    <name evidence="2" type="ORF">BAE44_0017915</name>
</gene>
<keyword evidence="3" id="KW-1185">Reference proteome</keyword>
<dbReference type="STRING" id="888268.A0A1E5V7N9"/>
<dbReference type="Proteomes" id="UP000095767">
    <property type="component" value="Unassembled WGS sequence"/>
</dbReference>
<dbReference type="InterPro" id="IPR004332">
    <property type="entry name" value="Transposase_MuDR"/>
</dbReference>
<proteinExistence type="predicted"/>
<dbReference type="AlphaFoldDB" id="A0A1E5V7N9"/>
<dbReference type="OrthoDB" id="690362at2759"/>
<name>A0A1E5V7N9_9POAL</name>
<reference evidence="2 3" key="1">
    <citation type="submission" date="2016-09" db="EMBL/GenBank/DDBJ databases">
        <title>The draft genome of Dichanthelium oligosanthes: A C3 panicoid grass species.</title>
        <authorList>
            <person name="Studer A.J."/>
            <person name="Schnable J.C."/>
            <person name="Brutnell T.P."/>
        </authorList>
    </citation>
    <scope>NUCLEOTIDE SEQUENCE [LARGE SCALE GENOMIC DNA]</scope>
    <source>
        <strain evidence="3">cv. Kellogg 1175</strain>
        <tissue evidence="2">Leaf</tissue>
    </source>
</reference>
<protein>
    <recommendedName>
        <fullName evidence="1">Transposase MuDR plant domain-containing protein</fullName>
    </recommendedName>
</protein>
<evidence type="ECO:0000259" key="1">
    <source>
        <dbReference type="Pfam" id="PF03108"/>
    </source>
</evidence>
<evidence type="ECO:0000313" key="3">
    <source>
        <dbReference type="Proteomes" id="UP000095767"/>
    </source>
</evidence>
<sequence length="289" mass="32477">MAGGKMALEAPFLGSRASGSSSHGLAPLETGLPSGADSVSGGGDGGLSPLEWWLGFEVTRVAPSADGTLLEGMDLKTSYLLKIKLIGNPKKARKDFRSFCFERAIDSDTINFKNLVKSIVDQYPLGYMEVSHVQYYDEPIAKWLFEEPMQKQPKNCTQLDENRYLQNPLLENEYVGVHDEVIYLTNEPVADVNAVVISDKGKNMEYVSEEDKAKLEVEEEELVAEKEDKCKSQISSYWQDMNEDPPITIGTIYPNMEEFKLALSQYAIKYEFEYRTKKSAPSRFRGYCA</sequence>
<evidence type="ECO:0000313" key="2">
    <source>
        <dbReference type="EMBL" id="OEL21067.1"/>
    </source>
</evidence>
<dbReference type="EMBL" id="LWDX02048904">
    <property type="protein sequence ID" value="OEL21067.1"/>
    <property type="molecule type" value="Genomic_DNA"/>
</dbReference>
<dbReference type="Pfam" id="PF03108">
    <property type="entry name" value="DBD_Tnp_Mut"/>
    <property type="match status" value="1"/>
</dbReference>
<organism evidence="2 3">
    <name type="scientific">Dichanthelium oligosanthes</name>
    <dbReference type="NCBI Taxonomy" id="888268"/>
    <lineage>
        <taxon>Eukaryota</taxon>
        <taxon>Viridiplantae</taxon>
        <taxon>Streptophyta</taxon>
        <taxon>Embryophyta</taxon>
        <taxon>Tracheophyta</taxon>
        <taxon>Spermatophyta</taxon>
        <taxon>Magnoliopsida</taxon>
        <taxon>Liliopsida</taxon>
        <taxon>Poales</taxon>
        <taxon>Poaceae</taxon>
        <taxon>PACMAD clade</taxon>
        <taxon>Panicoideae</taxon>
        <taxon>Panicodae</taxon>
        <taxon>Paniceae</taxon>
        <taxon>Dichantheliinae</taxon>
        <taxon>Dichanthelium</taxon>
    </lineage>
</organism>
<comment type="caution">
    <text evidence="2">The sequence shown here is derived from an EMBL/GenBank/DDBJ whole genome shotgun (WGS) entry which is preliminary data.</text>
</comment>